<dbReference type="InterPro" id="IPR042176">
    <property type="entry name" value="Pantoate_ligase_C"/>
</dbReference>
<keyword evidence="10" id="KW-1185">Reference proteome</keyword>
<dbReference type="EC" id="6.3.2.1" evidence="8"/>
<evidence type="ECO:0000256" key="4">
    <source>
        <dbReference type="ARBA" id="ARBA00022655"/>
    </source>
</evidence>
<organism evidence="9 10">
    <name type="scientific">Marinitoga hydrogenitolerans (strain DSM 16785 / JCM 12826 / AT1271)</name>
    <dbReference type="NCBI Taxonomy" id="1122195"/>
    <lineage>
        <taxon>Bacteria</taxon>
        <taxon>Thermotogati</taxon>
        <taxon>Thermotogota</taxon>
        <taxon>Thermotogae</taxon>
        <taxon>Petrotogales</taxon>
        <taxon>Petrotogaceae</taxon>
        <taxon>Marinitoga</taxon>
    </lineage>
</organism>
<comment type="subunit">
    <text evidence="8">Homodimer.</text>
</comment>
<dbReference type="InterPro" id="IPR014729">
    <property type="entry name" value="Rossmann-like_a/b/a_fold"/>
</dbReference>
<feature type="binding site" evidence="8">
    <location>
        <begin position="184"/>
        <end position="187"/>
    </location>
    <ligand>
        <name>ATP</name>
        <dbReference type="ChEBI" id="CHEBI:30616"/>
    </ligand>
</feature>
<evidence type="ECO:0000256" key="6">
    <source>
        <dbReference type="ARBA" id="ARBA00022840"/>
    </source>
</evidence>
<evidence type="ECO:0000256" key="8">
    <source>
        <dbReference type="HAMAP-Rule" id="MF_00158"/>
    </source>
</evidence>
<dbReference type="FunFam" id="3.30.1300.10:FF:000001">
    <property type="entry name" value="Pantothenate synthetase"/>
    <property type="match status" value="1"/>
</dbReference>
<dbReference type="GO" id="GO:0005829">
    <property type="term" value="C:cytosol"/>
    <property type="evidence" value="ECO:0007669"/>
    <property type="project" value="TreeGrafter"/>
</dbReference>
<dbReference type="Pfam" id="PF02569">
    <property type="entry name" value="Pantoate_ligase"/>
    <property type="match status" value="1"/>
</dbReference>
<evidence type="ECO:0000313" key="10">
    <source>
        <dbReference type="Proteomes" id="UP000184334"/>
    </source>
</evidence>
<dbReference type="NCBIfam" id="TIGR00018">
    <property type="entry name" value="panC"/>
    <property type="match status" value="1"/>
</dbReference>
<comment type="miscellaneous">
    <text evidence="8">The reaction proceeds by a bi uni uni bi ping pong mechanism.</text>
</comment>
<dbReference type="NCBIfam" id="TIGR00125">
    <property type="entry name" value="cyt_tran_rel"/>
    <property type="match status" value="1"/>
</dbReference>
<dbReference type="Gene3D" id="3.30.1300.10">
    <property type="entry name" value="Pantoate-beta-alanine ligase, C-terminal domain"/>
    <property type="match status" value="1"/>
</dbReference>
<reference evidence="9" key="1">
    <citation type="submission" date="2016-11" db="EMBL/GenBank/DDBJ databases">
        <authorList>
            <person name="Varghese N."/>
            <person name="Submissions S."/>
        </authorList>
    </citation>
    <scope>NUCLEOTIDE SEQUENCE [LARGE SCALE GENOMIC DNA]</scope>
    <source>
        <strain evidence="9">DSM 16785</strain>
    </source>
</reference>
<feature type="active site" description="Proton donor" evidence="8">
    <location>
        <position position="37"/>
    </location>
</feature>
<comment type="catalytic activity">
    <reaction evidence="7 8">
        <text>(R)-pantoate + beta-alanine + ATP = (R)-pantothenate + AMP + diphosphate + H(+)</text>
        <dbReference type="Rhea" id="RHEA:10912"/>
        <dbReference type="ChEBI" id="CHEBI:15378"/>
        <dbReference type="ChEBI" id="CHEBI:15980"/>
        <dbReference type="ChEBI" id="CHEBI:29032"/>
        <dbReference type="ChEBI" id="CHEBI:30616"/>
        <dbReference type="ChEBI" id="CHEBI:33019"/>
        <dbReference type="ChEBI" id="CHEBI:57966"/>
        <dbReference type="ChEBI" id="CHEBI:456215"/>
        <dbReference type="EC" id="6.3.2.1"/>
    </reaction>
</comment>
<dbReference type="GO" id="GO:0015940">
    <property type="term" value="P:pantothenate biosynthetic process"/>
    <property type="evidence" value="ECO:0007669"/>
    <property type="project" value="UniProtKB-UniRule"/>
</dbReference>
<dbReference type="AlphaFoldDB" id="A0A1M4WWI6"/>
<dbReference type="PANTHER" id="PTHR21299:SF1">
    <property type="entry name" value="PANTOATE--BETA-ALANINE LIGASE"/>
    <property type="match status" value="1"/>
</dbReference>
<dbReference type="UniPathway" id="UPA00028">
    <property type="reaction ID" value="UER00005"/>
</dbReference>
<feature type="binding site" evidence="8">
    <location>
        <position position="61"/>
    </location>
    <ligand>
        <name>beta-alanine</name>
        <dbReference type="ChEBI" id="CHEBI:57966"/>
    </ligand>
</feature>
<comment type="similarity">
    <text evidence="2 8">Belongs to the pantothenate synthetase family.</text>
</comment>
<feature type="binding site" evidence="8">
    <location>
        <begin position="147"/>
        <end position="150"/>
    </location>
    <ligand>
        <name>ATP</name>
        <dbReference type="ChEBI" id="CHEBI:30616"/>
    </ligand>
</feature>
<evidence type="ECO:0000256" key="3">
    <source>
        <dbReference type="ARBA" id="ARBA00022598"/>
    </source>
</evidence>
<dbReference type="OrthoDB" id="9773087at2"/>
<protein>
    <recommendedName>
        <fullName evidence="8">Pantothenate synthetase</fullName>
        <shortName evidence="8">PS</shortName>
        <ecNumber evidence="8">6.3.2.1</ecNumber>
    </recommendedName>
    <alternativeName>
        <fullName evidence="8">Pantoate--beta-alanine ligase</fullName>
    </alternativeName>
    <alternativeName>
        <fullName evidence="8">Pantoate-activating enzyme</fullName>
    </alternativeName>
</protein>
<feature type="binding site" evidence="8">
    <location>
        <position position="176"/>
    </location>
    <ligand>
        <name>ATP</name>
        <dbReference type="ChEBI" id="CHEBI:30616"/>
    </ligand>
</feature>
<dbReference type="STRING" id="1122195.SAMN02745164_01277"/>
<dbReference type="EMBL" id="FQUI01000018">
    <property type="protein sequence ID" value="SHE85342.1"/>
    <property type="molecule type" value="Genomic_DNA"/>
</dbReference>
<dbReference type="FunFam" id="3.40.50.620:FF:000013">
    <property type="entry name" value="Pantothenate synthetase"/>
    <property type="match status" value="1"/>
</dbReference>
<dbReference type="InterPro" id="IPR003721">
    <property type="entry name" value="Pantoate_ligase"/>
</dbReference>
<dbReference type="HAMAP" id="MF_00158">
    <property type="entry name" value="PanC"/>
    <property type="match status" value="1"/>
</dbReference>
<dbReference type="SUPFAM" id="SSF52374">
    <property type="entry name" value="Nucleotidylyl transferase"/>
    <property type="match status" value="1"/>
</dbReference>
<keyword evidence="6 8" id="KW-0067">ATP-binding</keyword>
<dbReference type="CDD" id="cd00560">
    <property type="entry name" value="PanC"/>
    <property type="match status" value="1"/>
</dbReference>
<accession>A0A1M4WWI6</accession>
<evidence type="ECO:0000256" key="2">
    <source>
        <dbReference type="ARBA" id="ARBA00009256"/>
    </source>
</evidence>
<sequence>MELIENINKMKEIRNKLIKEGKSIGFVPTMGYLHKGHLSLVEQARKDNDIVVVSIFVNPTQFGPNEDFDRYPRDLNRDMDLLKPFNVDYIFHPLVEEMYARDYSTYVEEVKLTKVLCGKSRPGHFKGVTTIVSKLFNIVRPTRAYFGQKDAQQFRVLRKMVDDLNMDVEMVEMPIIREKDGLAMSSRNIYLNNEERLQALALNKSLKRAKELFENGERDVNKIKNEMKKIFDENPLVKIDYIEIVDEYSLENVEKIEGKVLVAVAAFVGKARLIDNIILG</sequence>
<feature type="binding site" evidence="8">
    <location>
        <position position="61"/>
    </location>
    <ligand>
        <name>(R)-pantoate</name>
        <dbReference type="ChEBI" id="CHEBI:15980"/>
    </ligand>
</feature>
<dbReference type="Proteomes" id="UP000184334">
    <property type="component" value="Unassembled WGS sequence"/>
</dbReference>
<evidence type="ECO:0000256" key="1">
    <source>
        <dbReference type="ARBA" id="ARBA00004990"/>
    </source>
</evidence>
<comment type="caution">
    <text evidence="9">The sequence shown here is derived from an EMBL/GenBank/DDBJ whole genome shotgun (WGS) entry which is preliminary data.</text>
</comment>
<feature type="binding site" evidence="8">
    <location>
        <position position="153"/>
    </location>
    <ligand>
        <name>(R)-pantoate</name>
        <dbReference type="ChEBI" id="CHEBI:15980"/>
    </ligand>
</feature>
<keyword evidence="5 8" id="KW-0547">Nucleotide-binding</keyword>
<dbReference type="PANTHER" id="PTHR21299">
    <property type="entry name" value="CYTIDYLATE KINASE/PANTOATE-BETA-ALANINE LIGASE"/>
    <property type="match status" value="1"/>
</dbReference>
<dbReference type="Gene3D" id="3.40.50.620">
    <property type="entry name" value="HUPs"/>
    <property type="match status" value="1"/>
</dbReference>
<keyword evidence="3 8" id="KW-0436">Ligase</keyword>
<keyword evidence="8" id="KW-0963">Cytoplasm</keyword>
<name>A0A1M4WWI6_MARH1</name>
<dbReference type="GO" id="GO:0004592">
    <property type="term" value="F:pantoate-beta-alanine ligase activity"/>
    <property type="evidence" value="ECO:0007669"/>
    <property type="project" value="UniProtKB-UniRule"/>
</dbReference>
<evidence type="ECO:0000256" key="5">
    <source>
        <dbReference type="ARBA" id="ARBA00022741"/>
    </source>
</evidence>
<proteinExistence type="inferred from homology"/>
<evidence type="ECO:0000256" key="7">
    <source>
        <dbReference type="ARBA" id="ARBA00048258"/>
    </source>
</evidence>
<dbReference type="InterPro" id="IPR004821">
    <property type="entry name" value="Cyt_trans-like"/>
</dbReference>
<dbReference type="RefSeq" id="WP_072864635.1">
    <property type="nucleotide sequence ID" value="NZ_FQUI01000018.1"/>
</dbReference>
<comment type="subcellular location">
    <subcellularLocation>
        <location evidence="8">Cytoplasm</location>
    </subcellularLocation>
</comment>
<keyword evidence="4 8" id="KW-0566">Pantothenate biosynthesis</keyword>
<evidence type="ECO:0000313" key="9">
    <source>
        <dbReference type="EMBL" id="SHE85342.1"/>
    </source>
</evidence>
<comment type="pathway">
    <text evidence="1 8">Cofactor biosynthesis; (R)-pantothenate biosynthesis; (R)-pantothenate from (R)-pantoate and beta-alanine: step 1/1.</text>
</comment>
<dbReference type="GO" id="GO:0005524">
    <property type="term" value="F:ATP binding"/>
    <property type="evidence" value="ECO:0007669"/>
    <property type="project" value="UniProtKB-KW"/>
</dbReference>
<feature type="binding site" evidence="8">
    <location>
        <begin position="30"/>
        <end position="37"/>
    </location>
    <ligand>
        <name>ATP</name>
        <dbReference type="ChEBI" id="CHEBI:30616"/>
    </ligand>
</feature>
<gene>
    <name evidence="8" type="primary">panC</name>
    <name evidence="9" type="ORF">SAMN02745164_01277</name>
</gene>
<comment type="function">
    <text evidence="8">Catalyzes the condensation of pantoate with beta-alanine in an ATP-dependent reaction via a pantoyl-adenylate intermediate.</text>
</comment>